<dbReference type="PROSITE" id="PS51186">
    <property type="entry name" value="GNAT"/>
    <property type="match status" value="1"/>
</dbReference>
<evidence type="ECO:0000259" key="1">
    <source>
        <dbReference type="PROSITE" id="PS51186"/>
    </source>
</evidence>
<dbReference type="EMBL" id="LGUE01000004">
    <property type="protein sequence ID" value="KON84812.1"/>
    <property type="molecule type" value="Genomic_DNA"/>
</dbReference>
<dbReference type="CDD" id="cd04301">
    <property type="entry name" value="NAT_SF"/>
    <property type="match status" value="1"/>
</dbReference>
<dbReference type="Pfam" id="PF13527">
    <property type="entry name" value="Acetyltransf_9"/>
    <property type="match status" value="1"/>
</dbReference>
<sequence>MIIKRVHEYELDDAVRRSIQDLLLESFGEDNPKERIYFKQLPHFRYLVLNDDNMLVAQVGLDYRVMNLNGHPVNVLGVIDLCVKKEYRSNGLGSLLLSEIEKFSEDKSIDFLLLFADDKGLYLKNGYRSVMNECTWLKIDNENHKSLGLGMEVMNELMMKEIGNVTWENGCLDLLGYLY</sequence>
<dbReference type="Proteomes" id="UP000037405">
    <property type="component" value="Unassembled WGS sequence"/>
</dbReference>
<dbReference type="InterPro" id="IPR000182">
    <property type="entry name" value="GNAT_dom"/>
</dbReference>
<organism evidence="2 3">
    <name type="scientific">Rossellomorea marisflavi</name>
    <dbReference type="NCBI Taxonomy" id="189381"/>
    <lineage>
        <taxon>Bacteria</taxon>
        <taxon>Bacillati</taxon>
        <taxon>Bacillota</taxon>
        <taxon>Bacilli</taxon>
        <taxon>Bacillales</taxon>
        <taxon>Bacillaceae</taxon>
        <taxon>Rossellomorea</taxon>
    </lineage>
</organism>
<dbReference type="Gene3D" id="3.40.630.30">
    <property type="match status" value="1"/>
</dbReference>
<name>A0A0M0G5J5_9BACI</name>
<dbReference type="InterPro" id="IPR016181">
    <property type="entry name" value="Acyl_CoA_acyltransferase"/>
</dbReference>
<dbReference type="PATRIC" id="fig|189381.12.peg.2519"/>
<dbReference type="SUPFAM" id="SSF55729">
    <property type="entry name" value="Acyl-CoA N-acyltransferases (Nat)"/>
    <property type="match status" value="1"/>
</dbReference>
<protein>
    <recommendedName>
        <fullName evidence="1">N-acetyltransferase domain-containing protein</fullName>
    </recommendedName>
</protein>
<gene>
    <name evidence="2" type="ORF">AF331_12415</name>
</gene>
<proteinExistence type="predicted"/>
<dbReference type="AlphaFoldDB" id="A0A0M0G5J5"/>
<dbReference type="OrthoDB" id="6683715at2"/>
<evidence type="ECO:0000313" key="2">
    <source>
        <dbReference type="EMBL" id="KON84812.1"/>
    </source>
</evidence>
<evidence type="ECO:0000313" key="3">
    <source>
        <dbReference type="Proteomes" id="UP000037405"/>
    </source>
</evidence>
<accession>A0A0M0G5J5</accession>
<dbReference type="GO" id="GO:0016747">
    <property type="term" value="F:acyltransferase activity, transferring groups other than amino-acyl groups"/>
    <property type="evidence" value="ECO:0007669"/>
    <property type="project" value="InterPro"/>
</dbReference>
<dbReference type="RefSeq" id="WP_053428412.1">
    <property type="nucleotide sequence ID" value="NZ_LGUE01000004.1"/>
</dbReference>
<reference evidence="3" key="1">
    <citation type="submission" date="2015-07" db="EMBL/GenBank/DDBJ databases">
        <title>Fjat-14235 jcm11544.</title>
        <authorList>
            <person name="Liu B."/>
            <person name="Wang J."/>
            <person name="Zhu Y."/>
            <person name="Liu G."/>
            <person name="Chen Q."/>
            <person name="Chen Z."/>
            <person name="Lan J."/>
            <person name="Che J."/>
            <person name="Ge C."/>
            <person name="Shi H."/>
            <person name="Pan Z."/>
            <person name="Liu X."/>
        </authorList>
    </citation>
    <scope>NUCLEOTIDE SEQUENCE [LARGE SCALE GENOMIC DNA]</scope>
    <source>
        <strain evidence="3">JCM 11544</strain>
    </source>
</reference>
<keyword evidence="3" id="KW-1185">Reference proteome</keyword>
<feature type="domain" description="N-acetyltransferase" evidence="1">
    <location>
        <begin position="1"/>
        <end position="156"/>
    </location>
</feature>
<comment type="caution">
    <text evidence="2">The sequence shown here is derived from an EMBL/GenBank/DDBJ whole genome shotgun (WGS) entry which is preliminary data.</text>
</comment>